<dbReference type="Proteomes" id="UP000008672">
    <property type="component" value="Unassembled WGS sequence"/>
</dbReference>
<proteinExistence type="predicted"/>
<dbReference type="Pfam" id="PF20996">
    <property type="entry name" value="DUF5581_N"/>
    <property type="match status" value="1"/>
</dbReference>
<keyword evidence="4" id="KW-1185">Reference proteome</keyword>
<dbReference type="OMA" id="WFTESQE"/>
<dbReference type="InParanoid" id="H3AF34"/>
<dbReference type="InterPro" id="IPR049231">
    <property type="entry name" value="DUF5581_N"/>
</dbReference>
<dbReference type="KEGG" id="lcm:102349786"/>
<reference evidence="4" key="1">
    <citation type="submission" date="2011-08" db="EMBL/GenBank/DDBJ databases">
        <title>The draft genome of Latimeria chalumnae.</title>
        <authorList>
            <person name="Di Palma F."/>
            <person name="Alfoldi J."/>
            <person name="Johnson J."/>
            <person name="Berlin A."/>
            <person name="Gnerre S."/>
            <person name="Jaffe D."/>
            <person name="MacCallum I."/>
            <person name="Young S."/>
            <person name="Walker B.J."/>
            <person name="Lander E."/>
            <person name="Lindblad-Toh K."/>
        </authorList>
    </citation>
    <scope>NUCLEOTIDE SEQUENCE [LARGE SCALE GENOMIC DNA]</scope>
    <source>
        <strain evidence="4">Wild caught</strain>
    </source>
</reference>
<dbReference type="InterPro" id="IPR039581">
    <property type="entry name" value="FNDC11"/>
</dbReference>
<feature type="domain" description="DUF5581" evidence="2">
    <location>
        <begin position="26"/>
        <end position="192"/>
    </location>
</feature>
<dbReference type="GeneTree" id="ENSGT00390000006008"/>
<protein>
    <submittedName>
        <fullName evidence="3">Fibronectin type III domain containing 11</fullName>
    </submittedName>
</protein>
<accession>H3AF34</accession>
<dbReference type="EMBL" id="AFYH01206067">
    <property type="status" value="NOT_ANNOTATED_CDS"/>
    <property type="molecule type" value="Genomic_DNA"/>
</dbReference>
<dbReference type="Ensembl" id="ENSLACT00000008321.2">
    <property type="protein sequence ID" value="ENSLACP00000008255.2"/>
    <property type="gene ID" value="ENSLACG00000007305.2"/>
</dbReference>
<sequence length="314" mass="36658">MTTTQIDKVCMNRQKKARGDGLQAEEQHQRYLERKGLVLEFIGRHLNVNVLARYRTRVEVLKKSSFYLEILARQIIIGDQHFSVLPSTIFQLIDPWKFQRMKKLGSIQAKIQLTLLGETLKELEEGQEELMSILGTYSVSQISSEWEPISSRLSHLSKVLEEFTSLLIPCGLHMKHRLFSDIGSTKIPHVRLTLRTRPPVIFDRKHSLAYQESAWLKWYSAGQASEKEQYELRCNLLEPTSPKERTQGWVYQLDTCSFEVPFLLSNRLYEFSIRRTEAYSLVYAAWNDTIVLRTKSNMTDRVEQVESRSCCFRC</sequence>
<dbReference type="OrthoDB" id="8699528at2759"/>
<evidence type="ECO:0000313" key="4">
    <source>
        <dbReference type="Proteomes" id="UP000008672"/>
    </source>
</evidence>
<evidence type="ECO:0000259" key="2">
    <source>
        <dbReference type="Pfam" id="PF20996"/>
    </source>
</evidence>
<dbReference type="InterPro" id="IPR048317">
    <property type="entry name" value="DUF5581_C"/>
</dbReference>
<organism evidence="3 4">
    <name type="scientific">Latimeria chalumnae</name>
    <name type="common">Coelacanth</name>
    <dbReference type="NCBI Taxonomy" id="7897"/>
    <lineage>
        <taxon>Eukaryota</taxon>
        <taxon>Metazoa</taxon>
        <taxon>Chordata</taxon>
        <taxon>Craniata</taxon>
        <taxon>Vertebrata</taxon>
        <taxon>Euteleostomi</taxon>
        <taxon>Coelacanthiformes</taxon>
        <taxon>Coelacanthidae</taxon>
        <taxon>Latimeria</taxon>
    </lineage>
</organism>
<feature type="domain" description="DUF5581" evidence="1">
    <location>
        <begin position="199"/>
        <end position="298"/>
    </location>
</feature>
<dbReference type="AlphaFoldDB" id="H3AF34"/>
<evidence type="ECO:0000313" key="3">
    <source>
        <dbReference type="Ensembl" id="ENSLACP00000008255.2"/>
    </source>
</evidence>
<dbReference type="HOGENOM" id="CLU_049179_0_0_1"/>
<dbReference type="FunCoup" id="H3AF34">
    <property type="interactions" value="15"/>
</dbReference>
<name>H3AF34_LATCH</name>
<dbReference type="PANTHER" id="PTHR14537">
    <property type="entry name" value="FIBRONECTIN TYPE III DOMAIN-CONTAINING PROTEIN 11"/>
    <property type="match status" value="1"/>
</dbReference>
<dbReference type="GeneID" id="102349786"/>
<reference evidence="3" key="2">
    <citation type="submission" date="2025-08" db="UniProtKB">
        <authorList>
            <consortium name="Ensembl"/>
        </authorList>
    </citation>
    <scope>IDENTIFICATION</scope>
</reference>
<evidence type="ECO:0000259" key="1">
    <source>
        <dbReference type="Pfam" id="PF17744"/>
    </source>
</evidence>
<gene>
    <name evidence="3" type="primary">FNDC11</name>
</gene>
<dbReference type="Pfam" id="PF17744">
    <property type="entry name" value="DUF5581"/>
    <property type="match status" value="1"/>
</dbReference>
<reference evidence="3" key="3">
    <citation type="submission" date="2025-09" db="UniProtKB">
        <authorList>
            <consortium name="Ensembl"/>
        </authorList>
    </citation>
    <scope>IDENTIFICATION</scope>
</reference>
<dbReference type="eggNOG" id="ENOG502QW8H">
    <property type="taxonomic scope" value="Eukaryota"/>
</dbReference>